<dbReference type="PANTHER" id="PTHR32325:SF4">
    <property type="entry name" value="TRYPTOPHANASE"/>
    <property type="match status" value="1"/>
</dbReference>
<organism evidence="7 8">
    <name type="scientific">Saccharothrix carnea</name>
    <dbReference type="NCBI Taxonomy" id="1280637"/>
    <lineage>
        <taxon>Bacteria</taxon>
        <taxon>Bacillati</taxon>
        <taxon>Actinomycetota</taxon>
        <taxon>Actinomycetes</taxon>
        <taxon>Pseudonocardiales</taxon>
        <taxon>Pseudonocardiaceae</taxon>
        <taxon>Saccharothrix</taxon>
    </lineage>
</organism>
<sequence length="455" mass="49222">MPTMEPYRIKVVEPIPITTRAHRERALAAAGYNPFNLAATDVTIDLLSDSGTGALSAEQQAAGLRGDETYAGARSYYRFRDVVHDLTGYPHAFPVHQGRAAERILFTALLKPGQVSVSNTHFDTTRANVEILGGQAVDLPCRAAGDLDDDAPFKGDIDLEALEAILSGPRDVAVVVLTITNNGGGGQPVSMANIKAAGEIARRHGVPFFLDAARFAENAWLVTQREPGYEHHTPRQVAEEAFRLADGCVASLKKDAIVHMGGLLAIRDPELAAKCELLLIATEGFRTYGGLAGRDLEMLAQGLLEVTDPEYLRARADATAYVADLAKAAGVDSVRPTGVHAVYLNAGRLLPHLPPSRFPGFALATELYLAGGIRCAELGSLYLGELDEVGELVKPAPYELVRLAIPRRVYTQSHLEYVGETLAEIAKDPERVPGYRLTHVPKLLRHFNCRLEPVV</sequence>
<dbReference type="GO" id="GO:0016830">
    <property type="term" value="F:carbon-carbon lyase activity"/>
    <property type="evidence" value="ECO:0007669"/>
    <property type="project" value="InterPro"/>
</dbReference>
<evidence type="ECO:0000256" key="2">
    <source>
        <dbReference type="ARBA" id="ARBA00009721"/>
    </source>
</evidence>
<feature type="modified residue" description="N6-(pyridoxal phosphate)lysine" evidence="5">
    <location>
        <position position="254"/>
    </location>
</feature>
<evidence type="ECO:0000259" key="6">
    <source>
        <dbReference type="Pfam" id="PF01212"/>
    </source>
</evidence>
<dbReference type="InterPro" id="IPR015422">
    <property type="entry name" value="PyrdxlP-dep_Trfase_small"/>
</dbReference>
<dbReference type="AlphaFoldDB" id="A0A2P8I4P2"/>
<accession>A0A2P8I4P2</accession>
<evidence type="ECO:0000256" key="1">
    <source>
        <dbReference type="ARBA" id="ARBA00001933"/>
    </source>
</evidence>
<dbReference type="PIRSF" id="PIRSF001386">
    <property type="entry name" value="Trpase"/>
    <property type="match status" value="1"/>
</dbReference>
<dbReference type="EMBL" id="PYAX01000009">
    <property type="protein sequence ID" value="PSL53432.1"/>
    <property type="molecule type" value="Genomic_DNA"/>
</dbReference>
<evidence type="ECO:0000313" key="7">
    <source>
        <dbReference type="EMBL" id="PSL53432.1"/>
    </source>
</evidence>
<dbReference type="NCBIfam" id="NF009709">
    <property type="entry name" value="PRK13238.1"/>
    <property type="match status" value="1"/>
</dbReference>
<keyword evidence="4" id="KW-0456">Lyase</keyword>
<dbReference type="SUPFAM" id="SSF53383">
    <property type="entry name" value="PLP-dependent transferases"/>
    <property type="match status" value="1"/>
</dbReference>
<name>A0A2P8I4P2_SACCR</name>
<dbReference type="InterPro" id="IPR001597">
    <property type="entry name" value="ArAA_b-elim_lyase/Thr_aldolase"/>
</dbReference>
<dbReference type="RefSeq" id="WP_106618132.1">
    <property type="nucleotide sequence ID" value="NZ_PYAX01000009.1"/>
</dbReference>
<comment type="caution">
    <text evidence="7">The sequence shown here is derived from an EMBL/GenBank/DDBJ whole genome shotgun (WGS) entry which is preliminary data.</text>
</comment>
<dbReference type="Proteomes" id="UP000241118">
    <property type="component" value="Unassembled WGS sequence"/>
</dbReference>
<dbReference type="OrthoDB" id="9764079at2"/>
<keyword evidence="8" id="KW-1185">Reference proteome</keyword>
<protein>
    <submittedName>
        <fullName evidence="7">Tryptophanase</fullName>
    </submittedName>
</protein>
<dbReference type="PANTHER" id="PTHR32325">
    <property type="entry name" value="BETA-ELIMINATING LYASE-LIKE PROTEIN-RELATED"/>
    <property type="match status" value="1"/>
</dbReference>
<keyword evidence="3 5" id="KW-0663">Pyridoxal phosphate</keyword>
<proteinExistence type="inferred from homology"/>
<dbReference type="InterPro" id="IPR015424">
    <property type="entry name" value="PyrdxlP-dep_Trfase"/>
</dbReference>
<gene>
    <name evidence="7" type="ORF">B0I31_109222</name>
</gene>
<dbReference type="InterPro" id="IPR015421">
    <property type="entry name" value="PyrdxlP-dep_Trfase_major"/>
</dbReference>
<dbReference type="Pfam" id="PF01212">
    <property type="entry name" value="Beta_elim_lyase"/>
    <property type="match status" value="1"/>
</dbReference>
<dbReference type="GO" id="GO:0009072">
    <property type="term" value="P:aromatic amino acid metabolic process"/>
    <property type="evidence" value="ECO:0007669"/>
    <property type="project" value="InterPro"/>
</dbReference>
<comment type="cofactor">
    <cofactor evidence="1 5">
        <name>pyridoxal 5'-phosphate</name>
        <dbReference type="ChEBI" id="CHEBI:597326"/>
    </cofactor>
</comment>
<dbReference type="InterPro" id="IPR011166">
    <property type="entry name" value="Beta-eliminating_lyase"/>
</dbReference>
<evidence type="ECO:0000256" key="4">
    <source>
        <dbReference type="ARBA" id="ARBA00023239"/>
    </source>
</evidence>
<evidence type="ECO:0000256" key="5">
    <source>
        <dbReference type="PIRSR" id="PIRSR611166-50"/>
    </source>
</evidence>
<evidence type="ECO:0000256" key="3">
    <source>
        <dbReference type="ARBA" id="ARBA00022898"/>
    </source>
</evidence>
<dbReference type="Gene3D" id="3.90.1150.10">
    <property type="entry name" value="Aspartate Aminotransferase, domain 1"/>
    <property type="match status" value="1"/>
</dbReference>
<feature type="domain" description="Aromatic amino acid beta-eliminating lyase/threonine aldolase" evidence="6">
    <location>
        <begin position="45"/>
        <end position="419"/>
    </location>
</feature>
<evidence type="ECO:0000313" key="8">
    <source>
        <dbReference type="Proteomes" id="UP000241118"/>
    </source>
</evidence>
<dbReference type="Gene3D" id="3.40.640.10">
    <property type="entry name" value="Type I PLP-dependent aspartate aminotransferase-like (Major domain)"/>
    <property type="match status" value="1"/>
</dbReference>
<comment type="similarity">
    <text evidence="2">Belongs to the beta-eliminating lyase family.</text>
</comment>
<reference evidence="7 8" key="1">
    <citation type="submission" date="2018-03" db="EMBL/GenBank/DDBJ databases">
        <title>Genomic Encyclopedia of Type Strains, Phase III (KMG-III): the genomes of soil and plant-associated and newly described type strains.</title>
        <authorList>
            <person name="Whitman W."/>
        </authorList>
    </citation>
    <scope>NUCLEOTIDE SEQUENCE [LARGE SCALE GENOMIC DNA]</scope>
    <source>
        <strain evidence="7 8">CGMCC 4.7097</strain>
    </source>
</reference>